<dbReference type="EMBL" id="JADQTO010000018">
    <property type="protein sequence ID" value="MBG0566015.1"/>
    <property type="molecule type" value="Genomic_DNA"/>
</dbReference>
<sequence>MANEKQTDGGTVLRGADGQLYFIRDEMLDALKIEGEGLDRIGRVLRDAGKKPAGEEAEAKGKGKQGVEQLHYVRGDLLVDQPTDKVKPPIDEVKSTIMCPWFC</sequence>
<dbReference type="RefSeq" id="WP_196417800.1">
    <property type="nucleotide sequence ID" value="NZ_JADQTO010000018.1"/>
</dbReference>
<evidence type="ECO:0000313" key="1">
    <source>
        <dbReference type="EMBL" id="MBG0566015.1"/>
    </source>
</evidence>
<evidence type="ECO:0000313" key="2">
    <source>
        <dbReference type="Proteomes" id="UP000598146"/>
    </source>
</evidence>
<organism evidence="1 2">
    <name type="scientific">Actinoplanes aureus</name>
    <dbReference type="NCBI Taxonomy" id="2792083"/>
    <lineage>
        <taxon>Bacteria</taxon>
        <taxon>Bacillati</taxon>
        <taxon>Actinomycetota</taxon>
        <taxon>Actinomycetes</taxon>
        <taxon>Micromonosporales</taxon>
        <taxon>Micromonosporaceae</taxon>
        <taxon>Actinoplanes</taxon>
    </lineage>
</organism>
<name>A0A931C9R9_9ACTN</name>
<accession>A0A931C9R9</accession>
<keyword evidence="2" id="KW-1185">Reference proteome</keyword>
<protein>
    <submittedName>
        <fullName evidence="1">Uncharacterized protein</fullName>
    </submittedName>
</protein>
<gene>
    <name evidence="1" type="ORF">I4J89_31675</name>
</gene>
<reference evidence="1" key="1">
    <citation type="submission" date="2020-11" db="EMBL/GenBank/DDBJ databases">
        <title>Isolation and identification of active actinomycetes.</title>
        <authorList>
            <person name="Sun X."/>
        </authorList>
    </citation>
    <scope>NUCLEOTIDE SEQUENCE</scope>
    <source>
        <strain evidence="1">NEAU-A11</strain>
    </source>
</reference>
<proteinExistence type="predicted"/>
<dbReference type="AlphaFoldDB" id="A0A931C9R9"/>
<comment type="caution">
    <text evidence="1">The sequence shown here is derived from an EMBL/GenBank/DDBJ whole genome shotgun (WGS) entry which is preliminary data.</text>
</comment>
<dbReference type="Proteomes" id="UP000598146">
    <property type="component" value="Unassembled WGS sequence"/>
</dbReference>